<keyword evidence="3 7" id="KW-0812">Transmembrane</keyword>
<evidence type="ECO:0000256" key="6">
    <source>
        <dbReference type="SAM" id="MobiDB-lite"/>
    </source>
</evidence>
<keyword evidence="4 7" id="KW-1133">Transmembrane helix</keyword>
<dbReference type="AlphaFoldDB" id="A0A8X8DH99"/>
<feature type="compositionally biased region" description="Basic and acidic residues" evidence="6">
    <location>
        <begin position="68"/>
        <end position="78"/>
    </location>
</feature>
<dbReference type="EMBL" id="JAAWWB010000001">
    <property type="protein sequence ID" value="KAG6791917.1"/>
    <property type="molecule type" value="Genomic_DNA"/>
</dbReference>
<keyword evidence="5 7" id="KW-0472">Membrane</keyword>
<evidence type="ECO:0000256" key="4">
    <source>
        <dbReference type="ARBA" id="ARBA00022989"/>
    </source>
</evidence>
<feature type="transmembrane region" description="Helical" evidence="7">
    <location>
        <begin position="186"/>
        <end position="207"/>
    </location>
</feature>
<keyword evidence="9" id="KW-1185">Reference proteome</keyword>
<dbReference type="OrthoDB" id="672773at2759"/>
<dbReference type="InterPro" id="IPR018499">
    <property type="entry name" value="Tetraspanin/Peripherin"/>
</dbReference>
<feature type="region of interest" description="Disordered" evidence="6">
    <location>
        <begin position="53"/>
        <end position="97"/>
    </location>
</feature>
<name>A0A8X8DH99_POPTO</name>
<dbReference type="Pfam" id="PF00335">
    <property type="entry name" value="Tetraspanin"/>
    <property type="match status" value="1"/>
</dbReference>
<dbReference type="Proteomes" id="UP000886885">
    <property type="component" value="Chromosome 1A"/>
</dbReference>
<feature type="transmembrane region" description="Helical" evidence="7">
    <location>
        <begin position="216"/>
        <end position="238"/>
    </location>
</feature>
<sequence>MVSSPLHFSWYNCNGPLAIDFGSKGLDLKNETYCALKNMRGSKTPLVDGVIAWRQGETRRSNGTTAPGEHREEREPGRWKSQGRPVDAKESVKEKIEPRSVEGEHGAELLGIGLRQRDEQMMDGWMVPFTISFYNVIGMARKGDYFLCFLNILTLLISMTIVVQISKTWEIITFYGNANCASFLQVPVFILGVALLVISVLGLMALFCRASPLHRVYLWAMFLLVVVLLGFTIFSSLVTDKGPKETDSGKDQSRLQDFSGWLQGHLVNEKTWVRIKKCLIKARVCQEYAKKLSALPPDVLSGMLLPVESGCCVPPSNCGYKFKNATFWDAPKSGLGSKGDECLSWKNGHGTLCYDCGTCKAGYLHQVRNDWKALNIFNTCFLIYLILILAFGFLCWPSDQSRRL</sequence>
<comment type="similarity">
    <text evidence="2">Belongs to the tetraspanin (TM4SF) family.</text>
</comment>
<feature type="transmembrane region" description="Helical" evidence="7">
    <location>
        <begin position="376"/>
        <end position="396"/>
    </location>
</feature>
<evidence type="ECO:0000256" key="3">
    <source>
        <dbReference type="ARBA" id="ARBA00022692"/>
    </source>
</evidence>
<evidence type="ECO:0008006" key="10">
    <source>
        <dbReference type="Google" id="ProtNLM"/>
    </source>
</evidence>
<protein>
    <recommendedName>
        <fullName evidence="10">Tetraspanin-8-like</fullName>
    </recommendedName>
</protein>
<dbReference type="PANTHER" id="PTHR32191">
    <property type="entry name" value="TETRASPANIN-8-RELATED"/>
    <property type="match status" value="1"/>
</dbReference>
<evidence type="ECO:0000256" key="5">
    <source>
        <dbReference type="ARBA" id="ARBA00023136"/>
    </source>
</evidence>
<evidence type="ECO:0000313" key="9">
    <source>
        <dbReference type="Proteomes" id="UP000886885"/>
    </source>
</evidence>
<evidence type="ECO:0000256" key="7">
    <source>
        <dbReference type="SAM" id="Phobius"/>
    </source>
</evidence>
<dbReference type="InterPro" id="IPR044991">
    <property type="entry name" value="TET_plant"/>
</dbReference>
<evidence type="ECO:0000256" key="1">
    <source>
        <dbReference type="ARBA" id="ARBA00004141"/>
    </source>
</evidence>
<accession>A0A8X8DH99</accession>
<proteinExistence type="inferred from homology"/>
<feature type="transmembrane region" description="Helical" evidence="7">
    <location>
        <begin position="145"/>
        <end position="166"/>
    </location>
</feature>
<gene>
    <name evidence="8" type="ORF">POTOM_001051</name>
</gene>
<feature type="compositionally biased region" description="Basic and acidic residues" evidence="6">
    <location>
        <begin position="86"/>
        <end position="97"/>
    </location>
</feature>
<organism evidence="8 9">
    <name type="scientific">Populus tomentosa</name>
    <name type="common">Chinese white poplar</name>
    <dbReference type="NCBI Taxonomy" id="118781"/>
    <lineage>
        <taxon>Eukaryota</taxon>
        <taxon>Viridiplantae</taxon>
        <taxon>Streptophyta</taxon>
        <taxon>Embryophyta</taxon>
        <taxon>Tracheophyta</taxon>
        <taxon>Spermatophyta</taxon>
        <taxon>Magnoliopsida</taxon>
        <taxon>eudicotyledons</taxon>
        <taxon>Gunneridae</taxon>
        <taxon>Pentapetalae</taxon>
        <taxon>rosids</taxon>
        <taxon>fabids</taxon>
        <taxon>Malpighiales</taxon>
        <taxon>Salicaceae</taxon>
        <taxon>Saliceae</taxon>
        <taxon>Populus</taxon>
    </lineage>
</organism>
<reference evidence="8" key="1">
    <citation type="journal article" date="2020" name="bioRxiv">
        <title>Hybrid origin of Populus tomentosa Carr. identified through genome sequencing and phylogenomic analysis.</title>
        <authorList>
            <person name="An X."/>
            <person name="Gao K."/>
            <person name="Chen Z."/>
            <person name="Li J."/>
            <person name="Yang X."/>
            <person name="Yang X."/>
            <person name="Zhou J."/>
            <person name="Guo T."/>
            <person name="Zhao T."/>
            <person name="Huang S."/>
            <person name="Miao D."/>
            <person name="Khan W.U."/>
            <person name="Rao P."/>
            <person name="Ye M."/>
            <person name="Lei B."/>
            <person name="Liao W."/>
            <person name="Wang J."/>
            <person name="Ji L."/>
            <person name="Li Y."/>
            <person name="Guo B."/>
            <person name="Mustafa N.S."/>
            <person name="Li S."/>
            <person name="Yun Q."/>
            <person name="Keller S.R."/>
            <person name="Mao J."/>
            <person name="Zhang R."/>
            <person name="Strauss S.H."/>
        </authorList>
    </citation>
    <scope>NUCLEOTIDE SEQUENCE</scope>
    <source>
        <strain evidence="8">GM15</strain>
        <tissue evidence="8">Leaf</tissue>
    </source>
</reference>
<evidence type="ECO:0000313" key="8">
    <source>
        <dbReference type="EMBL" id="KAG6791917.1"/>
    </source>
</evidence>
<dbReference type="GO" id="GO:0009734">
    <property type="term" value="P:auxin-activated signaling pathway"/>
    <property type="evidence" value="ECO:0007669"/>
    <property type="project" value="InterPro"/>
</dbReference>
<evidence type="ECO:0000256" key="2">
    <source>
        <dbReference type="ARBA" id="ARBA00006840"/>
    </source>
</evidence>
<dbReference type="GO" id="GO:0016020">
    <property type="term" value="C:membrane"/>
    <property type="evidence" value="ECO:0007669"/>
    <property type="project" value="UniProtKB-SubCell"/>
</dbReference>
<comment type="subcellular location">
    <subcellularLocation>
        <location evidence="1">Membrane</location>
        <topology evidence="1">Multi-pass membrane protein</topology>
    </subcellularLocation>
</comment>
<comment type="caution">
    <text evidence="8">The sequence shown here is derived from an EMBL/GenBank/DDBJ whole genome shotgun (WGS) entry which is preliminary data.</text>
</comment>